<protein>
    <submittedName>
        <fullName evidence="1">Uncharacterized protein</fullName>
    </submittedName>
</protein>
<evidence type="ECO:0000313" key="1">
    <source>
        <dbReference type="EMBL" id="SHM87962.1"/>
    </source>
</evidence>
<name>A0A1M7MB59_9FIRM</name>
<proteinExistence type="predicted"/>
<accession>A0A1M7MB59</accession>
<evidence type="ECO:0000313" key="2">
    <source>
        <dbReference type="Proteomes" id="UP000184038"/>
    </source>
</evidence>
<organism evidence="1 2">
    <name type="scientific">Anaerosporobacter mobilis DSM 15930</name>
    <dbReference type="NCBI Taxonomy" id="1120996"/>
    <lineage>
        <taxon>Bacteria</taxon>
        <taxon>Bacillati</taxon>
        <taxon>Bacillota</taxon>
        <taxon>Clostridia</taxon>
        <taxon>Lachnospirales</taxon>
        <taxon>Lachnospiraceae</taxon>
        <taxon>Anaerosporobacter</taxon>
    </lineage>
</organism>
<dbReference type="STRING" id="1120996.SAMN02746066_03717"/>
<dbReference type="Proteomes" id="UP000184038">
    <property type="component" value="Unassembled WGS sequence"/>
</dbReference>
<keyword evidence="2" id="KW-1185">Reference proteome</keyword>
<reference evidence="1 2" key="1">
    <citation type="submission" date="2016-11" db="EMBL/GenBank/DDBJ databases">
        <authorList>
            <person name="Jaros S."/>
            <person name="Januszkiewicz K."/>
            <person name="Wedrychowicz H."/>
        </authorList>
    </citation>
    <scope>NUCLEOTIDE SEQUENCE [LARGE SCALE GENOMIC DNA]</scope>
    <source>
        <strain evidence="1 2">DSM 15930</strain>
    </source>
</reference>
<dbReference type="AlphaFoldDB" id="A0A1M7MB59"/>
<gene>
    <name evidence="1" type="ORF">SAMN02746066_03717</name>
</gene>
<dbReference type="EMBL" id="FRCP01000020">
    <property type="protein sequence ID" value="SHM87962.1"/>
    <property type="molecule type" value="Genomic_DNA"/>
</dbReference>
<sequence>MHHDKYIMQKKVDLVYKKLLEINKNPKIYIGQKSIVLLKAYMTGYIYREEGCNYKLLREEFNDYIKEYYKIPEDVDWARILLAYTSGEEMAFDMFYYHIEEFVKQSLDKCF</sequence>